<keyword evidence="8" id="KW-1185">Reference proteome</keyword>
<dbReference type="Proteomes" id="UP000649955">
    <property type="component" value="Unassembled WGS sequence"/>
</dbReference>
<organism evidence="7 8">
    <name type="scientific">Amycolatopsis bullii</name>
    <dbReference type="NCBI Taxonomy" id="941987"/>
    <lineage>
        <taxon>Bacteria</taxon>
        <taxon>Bacillati</taxon>
        <taxon>Actinomycetota</taxon>
        <taxon>Actinomycetes</taxon>
        <taxon>Pseudonocardiales</taxon>
        <taxon>Pseudonocardiaceae</taxon>
        <taxon>Amycolatopsis</taxon>
    </lineage>
</organism>
<feature type="coiled-coil region" evidence="4">
    <location>
        <begin position="647"/>
        <end position="684"/>
    </location>
</feature>
<feature type="domain" description="Rad50/SbcC-type AAA" evidence="6">
    <location>
        <begin position="6"/>
        <end position="167"/>
    </location>
</feature>
<dbReference type="PANTHER" id="PTHR32114:SF2">
    <property type="entry name" value="ABC TRANSPORTER ABCH.3"/>
    <property type="match status" value="1"/>
</dbReference>
<evidence type="ECO:0000256" key="5">
    <source>
        <dbReference type="SAM" id="MobiDB-lite"/>
    </source>
</evidence>
<dbReference type="SUPFAM" id="SSF52540">
    <property type="entry name" value="P-loop containing nucleoside triphosphate hydrolases"/>
    <property type="match status" value="1"/>
</dbReference>
<evidence type="ECO:0000256" key="4">
    <source>
        <dbReference type="SAM" id="Coils"/>
    </source>
</evidence>
<dbReference type="Gene3D" id="3.40.50.300">
    <property type="entry name" value="P-loop containing nucleotide triphosphate hydrolases"/>
    <property type="match status" value="2"/>
</dbReference>
<evidence type="ECO:0000313" key="7">
    <source>
        <dbReference type="EMBL" id="GHG41279.1"/>
    </source>
</evidence>
<dbReference type="Pfam" id="PF13476">
    <property type="entry name" value="AAA_23"/>
    <property type="match status" value="1"/>
</dbReference>
<dbReference type="PANTHER" id="PTHR32114">
    <property type="entry name" value="ABC TRANSPORTER ABCH.3"/>
    <property type="match status" value="1"/>
</dbReference>
<evidence type="ECO:0000313" key="8">
    <source>
        <dbReference type="Proteomes" id="UP000649955"/>
    </source>
</evidence>
<dbReference type="Pfam" id="PF13558">
    <property type="entry name" value="SbcC_Walker_B"/>
    <property type="match status" value="1"/>
</dbReference>
<gene>
    <name evidence="7" type="primary">sbcC</name>
    <name evidence="7" type="ORF">GCM10017567_73520</name>
</gene>
<evidence type="ECO:0000256" key="1">
    <source>
        <dbReference type="ARBA" id="ARBA00006930"/>
    </source>
</evidence>
<dbReference type="EMBL" id="BNAW01000050">
    <property type="protein sequence ID" value="GHG41279.1"/>
    <property type="molecule type" value="Genomic_DNA"/>
</dbReference>
<name>A0ABQ3KNI2_9PSEU</name>
<sequence>MRPVTLKFAGLRSYRGEQEIDFTDVNLMAIVGDTGAGKSSILEGLCFALYGVCTWNGNSGKDLITDGGDGTLRVELVFRARGKTWRVTRTTSAGSSPPAKNRLEGLSDSSDVVGFQAVNDAVQQLVGLGHKAFLRAVVLPQGKFQELLQAKATERTTILKSVLGLDELAEVRRQAAAEFHRLAPQLLELERRRAPLPADPAVAIADADERLSAAAAQVEQLSDLTSVIILARKDADNAAQLAGKYRTAAKRLADELPVDLADQYASLIELDTELAGEIAVAERKLEETEGEETRLKTFLAEGDLAGTGVSGVASALTGFEALRGQLAEVSGQETELAEEKAALDSARAELSERRIGHADLVTKAETTAAEARLAETAHSDAETKLSQCRDLLAVARQAMASFSNATAALPQLRQALRERTSDVADADQAVKDAKTRLDRATKDLDTLQRKNSAAHAAGESHPGDPCPICVRPLPDDFAPPTTAGTEQAKTERTQAEQETEAVGAELVEAQNSRTVAQVRLEEAIKLADELCEKRDSACSAAFEALGAVDFALDDETILQEVAEQVRRAAEARETIAANAKAAQDAMNDNDAYLRHTDPALTQREKALEKNLSALDRRKEKIATLYSAVPEPYRSEPEPTDAAIDLGVEKAKQRKEELRRTTNRLATVQKQAKLLREKKKGLAKKRDSEVGQPATQLNLLVQTIATRSAAAAELIEMPAPWGRPAPPSILGDAQWARDVLTAATKIVKGCRSAAAAQDSQVLAAQSRVAEALATAGLPDEATLEERLTNARTDAREAKRDRETAIGQQPLCAELDSRIAAAKPAVESLHELDGLLADGKFPAMVVKRRQRALLEHASRLLRSMTRDRFAFSADFRIVDGHTGQPRDVRTLSGGETFLASLALALGLVELTSRGGGRVEALFLDEGFGSLDSTVLGDALDALARQADDGRLVAVISHMRDVAENFDDVLLVTRTPGGSQARWLDPAERDQLVTDELAAGLLS</sequence>
<comment type="similarity">
    <text evidence="1">Belongs to the SMC family. SbcC subfamily.</text>
</comment>
<comment type="caution">
    <text evidence="7">The sequence shown here is derived from an EMBL/GenBank/DDBJ whole genome shotgun (WGS) entry which is preliminary data.</text>
</comment>
<accession>A0ABQ3KNI2</accession>
<keyword evidence="4" id="KW-0175">Coiled coil</keyword>
<proteinExistence type="inferred from homology"/>
<reference evidence="8" key="1">
    <citation type="journal article" date="2019" name="Int. J. Syst. Evol. Microbiol.">
        <title>The Global Catalogue of Microorganisms (GCM) 10K type strain sequencing project: providing services to taxonomists for standard genome sequencing and annotation.</title>
        <authorList>
            <consortium name="The Broad Institute Genomics Platform"/>
            <consortium name="The Broad Institute Genome Sequencing Center for Infectious Disease"/>
            <person name="Wu L."/>
            <person name="Ma J."/>
        </authorList>
    </citation>
    <scope>NUCLEOTIDE SEQUENCE [LARGE SCALE GENOMIC DNA]</scope>
    <source>
        <strain evidence="8">CGMCC 4.7680</strain>
    </source>
</reference>
<dbReference type="Gene3D" id="1.20.120.330">
    <property type="entry name" value="Nucleotidyltransferases domain 2"/>
    <property type="match status" value="1"/>
</dbReference>
<evidence type="ECO:0000256" key="3">
    <source>
        <dbReference type="ARBA" id="ARBA00013368"/>
    </source>
</evidence>
<evidence type="ECO:0000259" key="6">
    <source>
        <dbReference type="Pfam" id="PF13476"/>
    </source>
</evidence>
<evidence type="ECO:0000256" key="2">
    <source>
        <dbReference type="ARBA" id="ARBA00011322"/>
    </source>
</evidence>
<comment type="subunit">
    <text evidence="2">Heterodimer of SbcC and SbcD.</text>
</comment>
<protein>
    <recommendedName>
        <fullName evidence="3">Nuclease SbcCD subunit C</fullName>
    </recommendedName>
</protein>
<dbReference type="InterPro" id="IPR027417">
    <property type="entry name" value="P-loop_NTPase"/>
</dbReference>
<dbReference type="InterPro" id="IPR038729">
    <property type="entry name" value="Rad50/SbcC_AAA"/>
</dbReference>
<feature type="region of interest" description="Disordered" evidence="5">
    <location>
        <begin position="441"/>
        <end position="501"/>
    </location>
</feature>